<organism evidence="5 6">
    <name type="scientific">Ceratopteris richardii</name>
    <name type="common">Triangle waterfern</name>
    <dbReference type="NCBI Taxonomy" id="49495"/>
    <lineage>
        <taxon>Eukaryota</taxon>
        <taxon>Viridiplantae</taxon>
        <taxon>Streptophyta</taxon>
        <taxon>Embryophyta</taxon>
        <taxon>Tracheophyta</taxon>
        <taxon>Polypodiopsida</taxon>
        <taxon>Polypodiidae</taxon>
        <taxon>Polypodiales</taxon>
        <taxon>Pteridineae</taxon>
        <taxon>Pteridaceae</taxon>
        <taxon>Parkerioideae</taxon>
        <taxon>Ceratopteris</taxon>
    </lineage>
</organism>
<feature type="coiled-coil region" evidence="3">
    <location>
        <begin position="209"/>
        <end position="257"/>
    </location>
</feature>
<comment type="similarity">
    <text evidence="2">Belongs to the NET family.</text>
</comment>
<feature type="domain" description="NAB" evidence="4">
    <location>
        <begin position="22"/>
        <end position="102"/>
    </location>
</feature>
<proteinExistence type="inferred from homology"/>
<gene>
    <name evidence="5" type="ORF">KP509_23G062200</name>
</gene>
<dbReference type="GO" id="GO:0003779">
    <property type="term" value="F:actin binding"/>
    <property type="evidence" value="ECO:0007669"/>
    <property type="project" value="InterPro"/>
</dbReference>
<evidence type="ECO:0000313" key="6">
    <source>
        <dbReference type="Proteomes" id="UP000825935"/>
    </source>
</evidence>
<sequence length="421" mass="48307">MLIGSKNANPTAMPTLERSPSHSWWWDSHNSPKHSKWLQSSLQDLDEKVKAMLYLIQEDGETFAQRAEMYYQRRPELINLVEDFYRAYRSLAERYDRLTGEIRQNIPRALQLQYGLSCDSPKSITGIGGRHPPSPLRSMSKNSCQLEYGFESAVEEPDNKDNMHMLVLDKCSDIMGHDYDNLDFEFHPNSSDGLSSSSSDSEGDNFTPLKRLQKEINELRERNKILADSHEEALQLKTSLESKVKHLEEDCVVKEKEVSSLRCKLLDLVSQIDVKNKAGQSREGSGVSLDTEMCNTHRGFESSGMDCLLGMECAQMQGDRLFERLCNQFALMREENKKQELVILERGEEKREAIRQLCFSIDALKSENQRLDHVNTALKKRLCAQDTSYNSGRVYPQSHFAAWMQLFTGFKRQQSFVPVAL</sequence>
<name>A0A8T2S3M0_CERRI</name>
<comment type="caution">
    <text evidence="5">The sequence shown here is derived from an EMBL/GenBank/DDBJ whole genome shotgun (WGS) entry which is preliminary data.</text>
</comment>
<dbReference type="OrthoDB" id="2019833at2759"/>
<dbReference type="Pfam" id="PF07765">
    <property type="entry name" value="KIP1"/>
    <property type="match status" value="1"/>
</dbReference>
<evidence type="ECO:0000256" key="3">
    <source>
        <dbReference type="SAM" id="Coils"/>
    </source>
</evidence>
<dbReference type="EMBL" id="CM035428">
    <property type="protein sequence ID" value="KAH7302243.1"/>
    <property type="molecule type" value="Genomic_DNA"/>
</dbReference>
<evidence type="ECO:0000259" key="4">
    <source>
        <dbReference type="PROSITE" id="PS51774"/>
    </source>
</evidence>
<dbReference type="AlphaFoldDB" id="A0A8T2S3M0"/>
<protein>
    <recommendedName>
        <fullName evidence="4">NAB domain-containing protein</fullName>
    </recommendedName>
</protein>
<keyword evidence="6" id="KW-1185">Reference proteome</keyword>
<evidence type="ECO:0000256" key="1">
    <source>
        <dbReference type="ARBA" id="ARBA00023054"/>
    </source>
</evidence>
<dbReference type="InterPro" id="IPR011684">
    <property type="entry name" value="NAB"/>
</dbReference>
<evidence type="ECO:0000256" key="2">
    <source>
        <dbReference type="ARBA" id="ARBA00038006"/>
    </source>
</evidence>
<reference evidence="5 6" key="1">
    <citation type="submission" date="2021-08" db="EMBL/GenBank/DDBJ databases">
        <title>WGS assembly of Ceratopteris richardii.</title>
        <authorList>
            <person name="Marchant D.B."/>
            <person name="Chen G."/>
            <person name="Jenkins J."/>
            <person name="Shu S."/>
            <person name="Leebens-Mack J."/>
            <person name="Grimwood J."/>
            <person name="Schmutz J."/>
            <person name="Soltis P."/>
            <person name="Soltis D."/>
            <person name="Chen Z.-H."/>
        </authorList>
    </citation>
    <scope>NUCLEOTIDE SEQUENCE [LARGE SCALE GENOMIC DNA]</scope>
    <source>
        <strain evidence="5">Whitten #5841</strain>
        <tissue evidence="5">Leaf</tissue>
    </source>
</reference>
<accession>A0A8T2S3M0</accession>
<dbReference type="PANTHER" id="PTHR32258:SF28">
    <property type="entry name" value="PROTEIN NETWORKED 3A-RELATED"/>
    <property type="match status" value="1"/>
</dbReference>
<evidence type="ECO:0000313" key="5">
    <source>
        <dbReference type="EMBL" id="KAH7302248.1"/>
    </source>
</evidence>
<dbReference type="EMBL" id="CM035428">
    <property type="protein sequence ID" value="KAH7302248.1"/>
    <property type="molecule type" value="Genomic_DNA"/>
</dbReference>
<dbReference type="InterPro" id="IPR051861">
    <property type="entry name" value="NET_actin-binding_domain"/>
</dbReference>
<dbReference type="PANTHER" id="PTHR32258">
    <property type="entry name" value="PROTEIN NETWORKED 4A"/>
    <property type="match status" value="1"/>
</dbReference>
<keyword evidence="1 3" id="KW-0175">Coiled coil</keyword>
<dbReference type="PROSITE" id="PS51774">
    <property type="entry name" value="NAB"/>
    <property type="match status" value="1"/>
</dbReference>
<dbReference type="Proteomes" id="UP000825935">
    <property type="component" value="Chromosome 23"/>
</dbReference>